<name>A0A6A7BT13_9PEZI</name>
<dbReference type="Pfam" id="PF21719">
    <property type="entry name" value="MIOS_a-sol"/>
    <property type="match status" value="1"/>
</dbReference>
<evidence type="ECO:0000259" key="4">
    <source>
        <dbReference type="Pfam" id="PF21719"/>
    </source>
</evidence>
<feature type="domain" description="MIOS-like alpha-solenoid" evidence="4">
    <location>
        <begin position="54"/>
        <end position="183"/>
    </location>
</feature>
<keyword evidence="1" id="KW-0853">WD repeat</keyword>
<evidence type="ECO:0000313" key="6">
    <source>
        <dbReference type="Proteomes" id="UP000799421"/>
    </source>
</evidence>
<protein>
    <submittedName>
        <fullName evidence="5">Uncharacterized protein</fullName>
    </submittedName>
</protein>
<proteinExistence type="predicted"/>
<keyword evidence="6" id="KW-1185">Reference proteome</keyword>
<dbReference type="GO" id="GO:0005737">
    <property type="term" value="C:cytoplasm"/>
    <property type="evidence" value="ECO:0007669"/>
    <property type="project" value="TreeGrafter"/>
</dbReference>
<dbReference type="PANTHER" id="PTHR16453:SF9">
    <property type="entry name" value="GATOR COMPLEX PROTEIN MIOS"/>
    <property type="match status" value="1"/>
</dbReference>
<reference evidence="5" key="1">
    <citation type="journal article" date="2020" name="Stud. Mycol.">
        <title>101 Dothideomycetes genomes: a test case for predicting lifestyles and emergence of pathogens.</title>
        <authorList>
            <person name="Haridas S."/>
            <person name="Albert R."/>
            <person name="Binder M."/>
            <person name="Bloem J."/>
            <person name="Labutti K."/>
            <person name="Salamov A."/>
            <person name="Andreopoulos B."/>
            <person name="Baker S."/>
            <person name="Barry K."/>
            <person name="Bills G."/>
            <person name="Bluhm B."/>
            <person name="Cannon C."/>
            <person name="Castanera R."/>
            <person name="Culley D."/>
            <person name="Daum C."/>
            <person name="Ezra D."/>
            <person name="Gonzalez J."/>
            <person name="Henrissat B."/>
            <person name="Kuo A."/>
            <person name="Liang C."/>
            <person name="Lipzen A."/>
            <person name="Lutzoni F."/>
            <person name="Magnuson J."/>
            <person name="Mondo S."/>
            <person name="Nolan M."/>
            <person name="Ohm R."/>
            <person name="Pangilinan J."/>
            <person name="Park H.-J."/>
            <person name="Ramirez L."/>
            <person name="Alfaro M."/>
            <person name="Sun H."/>
            <person name="Tritt A."/>
            <person name="Yoshinaga Y."/>
            <person name="Zwiers L.-H."/>
            <person name="Turgeon B."/>
            <person name="Goodwin S."/>
            <person name="Spatafora J."/>
            <person name="Crous P."/>
            <person name="Grigoriev I."/>
        </authorList>
    </citation>
    <scope>NUCLEOTIDE SEQUENCE</scope>
    <source>
        <strain evidence="5">CBS 480.64</strain>
    </source>
</reference>
<dbReference type="InterPro" id="IPR031488">
    <property type="entry name" value="Zn_ribbon_mio"/>
</dbReference>
<dbReference type="PANTHER" id="PTHR16453">
    <property type="entry name" value="WD40 DOMAIN-CONTAINING PROTEIN MIO FAMILY MEMBER"/>
    <property type="match status" value="1"/>
</dbReference>
<keyword evidence="2" id="KW-0677">Repeat</keyword>
<accession>A0A6A7BT13</accession>
<gene>
    <name evidence="5" type="ORF">K470DRAFT_259950</name>
</gene>
<sequence length="396" mass="44637">MRKGDVDLSYLGVSYLWTERLGNEKRRVRNQKATMNSAIHAWGKNVPAFEGERTSFPEHRQLCLAVCGWAFTAETLEDECQQMIDRGEPYEAIFRAVLHDKKQIALNLLRTLVRTRVVDNSALGPLLACGEVNETQRDMCLWMAADVENATLKALLGFLATGSWVEAIKTKQLPLANRLCLALKHLNDTDLSKFIEDETARAIREGDVQGVLLTGVNEAAMDLFQSYIARTDDVQTAVLATAYANYSSDIRWVMWKESYMQQMQTWHCFSERARFRIELSKIKDKAGLPTPAKQIGLRCHRCHAGLKRPANQGTPVKPPLAQSGTVCPLCGQHMPRCVICRQWLGMESRLLCFCTGCGHASHVDHANAWFERHATCPQPQCECQCLWEAKSRLPAD</sequence>
<evidence type="ECO:0000256" key="1">
    <source>
        <dbReference type="ARBA" id="ARBA00022574"/>
    </source>
</evidence>
<dbReference type="OrthoDB" id="341486at2759"/>
<evidence type="ECO:0000313" key="5">
    <source>
        <dbReference type="EMBL" id="KAF2858273.1"/>
    </source>
</evidence>
<evidence type="ECO:0000259" key="3">
    <source>
        <dbReference type="Pfam" id="PF17034"/>
    </source>
</evidence>
<dbReference type="AlphaFoldDB" id="A0A6A7BT13"/>
<dbReference type="EMBL" id="MU006013">
    <property type="protein sequence ID" value="KAF2858273.1"/>
    <property type="molecule type" value="Genomic_DNA"/>
</dbReference>
<dbReference type="GO" id="GO:1904263">
    <property type="term" value="P:positive regulation of TORC1 signaling"/>
    <property type="evidence" value="ECO:0007669"/>
    <property type="project" value="TreeGrafter"/>
</dbReference>
<dbReference type="InterPro" id="IPR049092">
    <property type="entry name" value="MIOS_a-sol"/>
</dbReference>
<dbReference type="InterPro" id="IPR037593">
    <property type="entry name" value="MIOS/Sea4"/>
</dbReference>
<feature type="domain" description="GATOR2 complex protein MIO zinc-ribbon like" evidence="3">
    <location>
        <begin position="350"/>
        <end position="385"/>
    </location>
</feature>
<dbReference type="Pfam" id="PF17034">
    <property type="entry name" value="zinc_ribbon_16"/>
    <property type="match status" value="1"/>
</dbReference>
<organism evidence="5 6">
    <name type="scientific">Piedraia hortae CBS 480.64</name>
    <dbReference type="NCBI Taxonomy" id="1314780"/>
    <lineage>
        <taxon>Eukaryota</taxon>
        <taxon>Fungi</taxon>
        <taxon>Dikarya</taxon>
        <taxon>Ascomycota</taxon>
        <taxon>Pezizomycotina</taxon>
        <taxon>Dothideomycetes</taxon>
        <taxon>Dothideomycetidae</taxon>
        <taxon>Capnodiales</taxon>
        <taxon>Piedraiaceae</taxon>
        <taxon>Piedraia</taxon>
    </lineage>
</organism>
<evidence type="ECO:0000256" key="2">
    <source>
        <dbReference type="ARBA" id="ARBA00022737"/>
    </source>
</evidence>
<dbReference type="Proteomes" id="UP000799421">
    <property type="component" value="Unassembled WGS sequence"/>
</dbReference>